<accession>A0A097KME8</accession>
<dbReference type="GO" id="GO:0016879">
    <property type="term" value="F:ligase activity, forming carbon-nitrogen bonds"/>
    <property type="evidence" value="ECO:0007669"/>
    <property type="project" value="InterPro"/>
</dbReference>
<dbReference type="PANTHER" id="PTHR43033">
    <property type="entry name" value="TRNA(ILE)-LYSIDINE SYNTHASE-RELATED"/>
    <property type="match status" value="1"/>
</dbReference>
<dbReference type="Gene3D" id="3.40.50.620">
    <property type="entry name" value="HUPs"/>
    <property type="match status" value="1"/>
</dbReference>
<geneLocation type="chloroplast" evidence="6"/>
<protein>
    <submittedName>
        <fullName evidence="6">Hypothetical chloroplast RF62</fullName>
    </submittedName>
</protein>
<keyword evidence="1" id="KW-0436">Ligase</keyword>
<evidence type="ECO:0000256" key="2">
    <source>
        <dbReference type="ARBA" id="ARBA00022694"/>
    </source>
</evidence>
<gene>
    <name evidence="6" type="primary">ycf62b</name>
</gene>
<keyword evidence="6" id="KW-0934">Plastid</keyword>
<dbReference type="SUPFAM" id="SSF52402">
    <property type="entry name" value="Adenine nucleotide alpha hydrolases-like"/>
    <property type="match status" value="1"/>
</dbReference>
<dbReference type="GO" id="GO:0008033">
    <property type="term" value="P:tRNA processing"/>
    <property type="evidence" value="ECO:0007669"/>
    <property type="project" value="UniProtKB-KW"/>
</dbReference>
<dbReference type="SUPFAM" id="SSF82829">
    <property type="entry name" value="MesJ substrate recognition domain-like"/>
    <property type="match status" value="1"/>
</dbReference>
<dbReference type="InterPro" id="IPR011063">
    <property type="entry name" value="TilS/TtcA_N"/>
</dbReference>
<keyword evidence="6" id="KW-0150">Chloroplast</keyword>
<dbReference type="PANTHER" id="PTHR43033:SF1">
    <property type="entry name" value="TRNA(ILE)-LYSIDINE SYNTHASE-RELATED"/>
    <property type="match status" value="1"/>
</dbReference>
<feature type="domain" description="tRNA(Ile)-lysidine/2-thiocytidine synthase N-terminal" evidence="5">
    <location>
        <begin position="178"/>
        <end position="224"/>
    </location>
</feature>
<dbReference type="EMBL" id="KM462872">
    <property type="protein sequence ID" value="AIT94359.1"/>
    <property type="molecule type" value="Genomic_DNA"/>
</dbReference>
<dbReference type="RefSeq" id="YP_009105627.1">
    <property type="nucleotide sequence ID" value="NC_025534.1"/>
</dbReference>
<reference evidence="6" key="1">
    <citation type="journal article" date="2014" name="BMC Evol. Biol.">
        <title>Chloroplast phylogenomic analysis resolves deep-level relationships within the green algal class Trebouxiophyceae.</title>
        <authorList>
            <person name="Lemieux C."/>
            <person name="Otis C."/>
            <person name="Turmel M."/>
        </authorList>
    </citation>
    <scope>NUCLEOTIDE SEQUENCE</scope>
</reference>
<evidence type="ECO:0000259" key="5">
    <source>
        <dbReference type="Pfam" id="PF01171"/>
    </source>
</evidence>
<dbReference type="Pfam" id="PF01171">
    <property type="entry name" value="ATP_bind_3"/>
    <property type="match status" value="1"/>
</dbReference>
<evidence type="ECO:0000313" key="6">
    <source>
        <dbReference type="EMBL" id="AIT94359.1"/>
    </source>
</evidence>
<sequence length="372" mass="43839">MPFDFELISLLGRCHPLTRTPQRLAVHNQTSANEEEDWCLVTPAQIASPMGWRWFQNKTCFHPFDCFFDSQISDLKENVVYSNQKIENISDGSKQSFEKIFELKENYICVIQSFALNHLRFDKLRFESITKNKSQPTLFLFSPVCVPSKLIAWQSFYNHRLCFGLREVGLPEHKFQPSKTHLIRPLITLHRRDIKKLCFFWMLPFCPDKTNQQLTFQRNRVRNQLLPSLKHFLNPQLEKALFQLSEILASEHRFVECFTTQFWSQAGNIEYIKPSLLLALPPPLSRRMVKRGFQQKTTRRTSFLMIESLLIRTLEQIMKNCRGFLFSNNTNKGLTTDIRSVDIDQLYLLFYPKQGAIVEFVRKKTARKSKRS</sequence>
<evidence type="ECO:0000256" key="4">
    <source>
        <dbReference type="ARBA" id="ARBA00022840"/>
    </source>
</evidence>
<keyword evidence="4" id="KW-0067">ATP-binding</keyword>
<organism evidence="6">
    <name type="scientific">Xylochloris irregularis</name>
    <dbReference type="NCBI Taxonomy" id="480381"/>
    <lineage>
        <taxon>Eukaryota</taxon>
        <taxon>Viridiplantae</taxon>
        <taxon>Chlorophyta</taxon>
        <taxon>core chlorophytes</taxon>
        <taxon>Trebouxiophyceae</taxon>
        <taxon>Trebouxiophyceae incertae sedis</taxon>
        <taxon>Xylochloris</taxon>
    </lineage>
</organism>
<dbReference type="AlphaFoldDB" id="A0A097KME8"/>
<dbReference type="InterPro" id="IPR012094">
    <property type="entry name" value="tRNA_Ile_lys_synt"/>
</dbReference>
<evidence type="ECO:0000256" key="3">
    <source>
        <dbReference type="ARBA" id="ARBA00022741"/>
    </source>
</evidence>
<keyword evidence="2" id="KW-0819">tRNA processing</keyword>
<evidence type="ECO:0000256" key="1">
    <source>
        <dbReference type="ARBA" id="ARBA00022598"/>
    </source>
</evidence>
<dbReference type="GO" id="GO:0005524">
    <property type="term" value="F:ATP binding"/>
    <property type="evidence" value="ECO:0007669"/>
    <property type="project" value="UniProtKB-KW"/>
</dbReference>
<dbReference type="GeneID" id="22159524"/>
<name>A0A097KME8_9CHLO</name>
<proteinExistence type="predicted"/>
<dbReference type="InterPro" id="IPR014729">
    <property type="entry name" value="Rossmann-like_a/b/a_fold"/>
</dbReference>
<keyword evidence="3" id="KW-0547">Nucleotide-binding</keyword>